<dbReference type="GO" id="GO:0000149">
    <property type="term" value="F:SNARE binding"/>
    <property type="evidence" value="ECO:0007669"/>
    <property type="project" value="TreeGrafter"/>
</dbReference>
<dbReference type="Proteomes" id="UP000288216">
    <property type="component" value="Unassembled WGS sequence"/>
</dbReference>
<evidence type="ECO:0000313" key="6">
    <source>
        <dbReference type="Proteomes" id="UP000288216"/>
    </source>
</evidence>
<dbReference type="InterPro" id="IPR006012">
    <property type="entry name" value="Syntaxin/epimorphin_CS"/>
</dbReference>
<dbReference type="GO" id="GO:0006886">
    <property type="term" value="P:intracellular protein transport"/>
    <property type="evidence" value="ECO:0007669"/>
    <property type="project" value="InterPro"/>
</dbReference>
<evidence type="ECO:0000259" key="4">
    <source>
        <dbReference type="PROSITE" id="PS50192"/>
    </source>
</evidence>
<dbReference type="GO" id="GO:0031201">
    <property type="term" value="C:SNARE complex"/>
    <property type="evidence" value="ECO:0007669"/>
    <property type="project" value="TreeGrafter"/>
</dbReference>
<evidence type="ECO:0000313" key="5">
    <source>
        <dbReference type="EMBL" id="GCB70409.1"/>
    </source>
</evidence>
<dbReference type="PROSITE" id="PS50192">
    <property type="entry name" value="T_SNARE"/>
    <property type="match status" value="1"/>
</dbReference>
<evidence type="ECO:0000256" key="1">
    <source>
        <dbReference type="ARBA" id="ARBA00009063"/>
    </source>
</evidence>
<comment type="caution">
    <text evidence="5">The sequence shown here is derived from an EMBL/GenBank/DDBJ whole genome shotgun (WGS) entry which is preliminary data.</text>
</comment>
<proteinExistence type="inferred from homology"/>
<dbReference type="GO" id="GO:0005886">
    <property type="term" value="C:plasma membrane"/>
    <property type="evidence" value="ECO:0007669"/>
    <property type="project" value="TreeGrafter"/>
</dbReference>
<gene>
    <name evidence="5" type="ORF">scyTo_0008572</name>
</gene>
<organism evidence="5 6">
    <name type="scientific">Scyliorhinus torazame</name>
    <name type="common">Cloudy catshark</name>
    <name type="synonym">Catulus torazame</name>
    <dbReference type="NCBI Taxonomy" id="75743"/>
    <lineage>
        <taxon>Eukaryota</taxon>
        <taxon>Metazoa</taxon>
        <taxon>Chordata</taxon>
        <taxon>Craniata</taxon>
        <taxon>Vertebrata</taxon>
        <taxon>Chondrichthyes</taxon>
        <taxon>Elasmobranchii</taxon>
        <taxon>Galeomorphii</taxon>
        <taxon>Galeoidea</taxon>
        <taxon>Carcharhiniformes</taxon>
        <taxon>Scyliorhinidae</taxon>
        <taxon>Scyliorhinus</taxon>
    </lineage>
</organism>
<dbReference type="Gene3D" id="1.20.5.110">
    <property type="match status" value="1"/>
</dbReference>
<dbReference type="InterPro" id="IPR000727">
    <property type="entry name" value="T_SNARE_dom"/>
</dbReference>
<dbReference type="SUPFAM" id="SSF47661">
    <property type="entry name" value="t-snare proteins"/>
    <property type="match status" value="1"/>
</dbReference>
<feature type="domain" description="T-SNARE coiled-coil homology" evidence="4">
    <location>
        <begin position="209"/>
        <end position="271"/>
    </location>
</feature>
<dbReference type="PANTHER" id="PTHR19957">
    <property type="entry name" value="SYNTAXIN"/>
    <property type="match status" value="1"/>
</dbReference>
<dbReference type="GO" id="GO:0005484">
    <property type="term" value="F:SNAP receptor activity"/>
    <property type="evidence" value="ECO:0007669"/>
    <property type="project" value="InterPro"/>
</dbReference>
<dbReference type="InterPro" id="IPR006011">
    <property type="entry name" value="Syntaxin_N"/>
</dbReference>
<dbReference type="AlphaFoldDB" id="A0A401PBC2"/>
<dbReference type="Pfam" id="PF05739">
    <property type="entry name" value="SNARE"/>
    <property type="match status" value="1"/>
</dbReference>
<dbReference type="GO" id="GO:0006906">
    <property type="term" value="P:vesicle fusion"/>
    <property type="evidence" value="ECO:0007669"/>
    <property type="project" value="TreeGrafter"/>
</dbReference>
<comment type="similarity">
    <text evidence="1 3">Belongs to the syntaxin family.</text>
</comment>
<dbReference type="PANTHER" id="PTHR19957:SF72">
    <property type="entry name" value="SYNTAXIN-3-LIKE"/>
    <property type="match status" value="1"/>
</dbReference>
<dbReference type="OMA" id="CCTTEES"/>
<dbReference type="Gene3D" id="1.20.58.70">
    <property type="match status" value="1"/>
</dbReference>
<keyword evidence="6" id="KW-1185">Reference proteome</keyword>
<dbReference type="SMART" id="SM00397">
    <property type="entry name" value="t_SNARE"/>
    <property type="match status" value="1"/>
</dbReference>
<protein>
    <recommendedName>
        <fullName evidence="4">t-SNARE coiled-coil homology domain-containing protein</fullName>
    </recommendedName>
</protein>
<keyword evidence="2" id="KW-0175">Coiled coil</keyword>
<sequence>MGVRCTSARMKDRLEELIKTAEESPADNVFCGVDNPMFEGSGLSRFDPVFNDVSSISSHLRKLEELVSSIQKKQAKVLCGTAKDSIYKEKKCLKDVKHEFIQEAKLIQSQLDEMKAKLSERRDDEQLSVECRIRQCQFNALTARYQEILSFHYVKDTEYVGRLKQQIARQTQLAGLQLQDEDVDHLVESLAPPQIVGQDLETLKAKQHLALAHERHRQLLVLESQIVELHELFLHFEMQVTEQQEVVNSIEYNVLRTVDYISQSSDQVKTAIKYQKKSRVTAAAAAILGLCACAPCIAKLSS</sequence>
<dbReference type="InterPro" id="IPR010989">
    <property type="entry name" value="SNARE"/>
</dbReference>
<dbReference type="SMART" id="SM00503">
    <property type="entry name" value="SynN"/>
    <property type="match status" value="1"/>
</dbReference>
<name>A0A401PBC2_SCYTO</name>
<dbReference type="EMBL" id="BFAA01003312">
    <property type="protein sequence ID" value="GCB70409.1"/>
    <property type="molecule type" value="Genomic_DNA"/>
</dbReference>
<accession>A0A401PBC2</accession>
<evidence type="ECO:0000256" key="2">
    <source>
        <dbReference type="ARBA" id="ARBA00023054"/>
    </source>
</evidence>
<dbReference type="CDD" id="cd15848">
    <property type="entry name" value="SNARE_syntaxin1-like"/>
    <property type="match status" value="1"/>
</dbReference>
<dbReference type="Pfam" id="PF00804">
    <property type="entry name" value="Syntaxin"/>
    <property type="match status" value="1"/>
</dbReference>
<reference evidence="5 6" key="1">
    <citation type="journal article" date="2018" name="Nat. Ecol. Evol.">
        <title>Shark genomes provide insights into elasmobranch evolution and the origin of vertebrates.</title>
        <authorList>
            <person name="Hara Y"/>
            <person name="Yamaguchi K"/>
            <person name="Onimaru K"/>
            <person name="Kadota M"/>
            <person name="Koyanagi M"/>
            <person name="Keeley SD"/>
            <person name="Tatsumi K"/>
            <person name="Tanaka K"/>
            <person name="Motone F"/>
            <person name="Kageyama Y"/>
            <person name="Nozu R"/>
            <person name="Adachi N"/>
            <person name="Nishimura O"/>
            <person name="Nakagawa R"/>
            <person name="Tanegashima C"/>
            <person name="Kiyatake I"/>
            <person name="Matsumoto R"/>
            <person name="Murakumo K"/>
            <person name="Nishida K"/>
            <person name="Terakita A"/>
            <person name="Kuratani S"/>
            <person name="Sato K"/>
            <person name="Hyodo S Kuraku.S."/>
        </authorList>
    </citation>
    <scope>NUCLEOTIDE SEQUENCE [LARGE SCALE GENOMIC DNA]</scope>
</reference>
<dbReference type="GO" id="GO:0006887">
    <property type="term" value="P:exocytosis"/>
    <property type="evidence" value="ECO:0007669"/>
    <property type="project" value="TreeGrafter"/>
</dbReference>
<evidence type="ECO:0000256" key="3">
    <source>
        <dbReference type="RuleBase" id="RU003858"/>
    </source>
</evidence>
<dbReference type="OrthoDB" id="10255013at2759"/>
<dbReference type="GO" id="GO:0048278">
    <property type="term" value="P:vesicle docking"/>
    <property type="evidence" value="ECO:0007669"/>
    <property type="project" value="TreeGrafter"/>
</dbReference>
<dbReference type="STRING" id="75743.A0A401PBC2"/>
<dbReference type="PROSITE" id="PS00914">
    <property type="entry name" value="SYNTAXIN"/>
    <property type="match status" value="1"/>
</dbReference>
<dbReference type="InterPro" id="IPR045242">
    <property type="entry name" value="Syntaxin"/>
</dbReference>
<dbReference type="GO" id="GO:0012505">
    <property type="term" value="C:endomembrane system"/>
    <property type="evidence" value="ECO:0007669"/>
    <property type="project" value="TreeGrafter"/>
</dbReference>